<dbReference type="Pfam" id="PF09977">
    <property type="entry name" value="Tad_C"/>
    <property type="match status" value="1"/>
</dbReference>
<comment type="caution">
    <text evidence="3">The sequence shown here is derived from an EMBL/GenBank/DDBJ whole genome shotgun (WGS) entry which is preliminary data.</text>
</comment>
<sequence length="353" mass="36753">MNKRAWRRPSRGRDRGDASLRRQRGSVQLWFVLTVPVLLTFGAFAIDLPRVATVRNELQNAADAAALAGASKLLSGSNGPDWPDAASATNAAVSLNTSDGAKLSAASVQTGFWNLTGAPSTLEAQTIPPGPYDVPAVQVTVTRSASENGGAVSLLLGGFLDLLSTPTSATAVAVAAAPSTVGAGGLFPMVVDQCVLSQYWDATTNEPMIDPTTGQPYEFQVGNGQLYGGTCEAGQWTTFLTNANDVPTVRGLIASGNPSPVSIGDSIWIEPGVKTTIYSDVPVGVTIVVPVAAQIDTHSYVPIVAFAAFHVDGSYGGSQKYIEGHFVSGYRIPVQSWGVGPQYGAYVAPRLAL</sequence>
<dbReference type="InterPro" id="IPR012495">
    <property type="entry name" value="TadE-like_dom"/>
</dbReference>
<evidence type="ECO:0000259" key="1">
    <source>
        <dbReference type="Pfam" id="PF07811"/>
    </source>
</evidence>
<accession>A0A2N7WAV3</accession>
<gene>
    <name evidence="3" type="ORF">C0Z19_06230</name>
</gene>
<evidence type="ECO:0000313" key="4">
    <source>
        <dbReference type="Proteomes" id="UP000235347"/>
    </source>
</evidence>
<protein>
    <submittedName>
        <fullName evidence="3">Pilus assembly protein TadE</fullName>
    </submittedName>
</protein>
<evidence type="ECO:0000313" key="3">
    <source>
        <dbReference type="EMBL" id="PMS26540.1"/>
    </source>
</evidence>
<organism evidence="3 4">
    <name type="scientific">Trinickia soli</name>
    <dbReference type="NCBI Taxonomy" id="380675"/>
    <lineage>
        <taxon>Bacteria</taxon>
        <taxon>Pseudomonadati</taxon>
        <taxon>Pseudomonadota</taxon>
        <taxon>Betaproteobacteria</taxon>
        <taxon>Burkholderiales</taxon>
        <taxon>Burkholderiaceae</taxon>
        <taxon>Trinickia</taxon>
    </lineage>
</organism>
<dbReference type="Proteomes" id="UP000235347">
    <property type="component" value="Unassembled WGS sequence"/>
</dbReference>
<evidence type="ECO:0000259" key="2">
    <source>
        <dbReference type="Pfam" id="PF09977"/>
    </source>
</evidence>
<dbReference type="Pfam" id="PF07811">
    <property type="entry name" value="TadE"/>
    <property type="match status" value="1"/>
</dbReference>
<name>A0A2N7WAV3_9BURK</name>
<dbReference type="RefSeq" id="WP_102608930.1">
    <property type="nucleotide sequence ID" value="NZ_CADIKD010000020.1"/>
</dbReference>
<feature type="domain" description="TadE-like" evidence="1">
    <location>
        <begin position="25"/>
        <end position="66"/>
    </location>
</feature>
<dbReference type="AlphaFoldDB" id="A0A2N7WAV3"/>
<dbReference type="EMBL" id="PNYB01000004">
    <property type="protein sequence ID" value="PMS26540.1"/>
    <property type="molecule type" value="Genomic_DNA"/>
</dbReference>
<feature type="domain" description="DUF2134" evidence="2">
    <location>
        <begin position="68"/>
        <end position="173"/>
    </location>
</feature>
<keyword evidence="4" id="KW-1185">Reference proteome</keyword>
<dbReference type="InterPro" id="IPR018705">
    <property type="entry name" value="DUF2134_membrane"/>
</dbReference>
<proteinExistence type="predicted"/>
<reference evidence="3 4" key="1">
    <citation type="submission" date="2018-01" db="EMBL/GenBank/DDBJ databases">
        <title>Whole genome analyses suggest that Burkholderia sensu lato contains two further novel genera in the rhizoxinica-symbiotica group Mycetohabitans gen. nov., and Trinickia gen. nov.: implications for the evolution of diazotrophy and nodulation in the Burkholderiaceae.</title>
        <authorList>
            <person name="Estrada-de los Santos P."/>
            <person name="Palmer M."/>
            <person name="Chavez-Ramirez B."/>
            <person name="Beukes C."/>
            <person name="Steenkamp E.T."/>
            <person name="Hirsch A.M."/>
            <person name="Manyaka P."/>
            <person name="Maluk M."/>
            <person name="Lafos M."/>
            <person name="Crook M."/>
            <person name="Gross E."/>
            <person name="Simon M.F."/>
            <person name="Bueno dos Reis Junior F."/>
            <person name="Poole P.S."/>
            <person name="Venter S.N."/>
            <person name="James E.K."/>
        </authorList>
    </citation>
    <scope>NUCLEOTIDE SEQUENCE [LARGE SCALE GENOMIC DNA]</scope>
    <source>
        <strain evidence="3 4">GP25-8</strain>
    </source>
</reference>